<dbReference type="GO" id="GO:0016740">
    <property type="term" value="F:transferase activity"/>
    <property type="evidence" value="ECO:0007669"/>
    <property type="project" value="UniProtKB-KW"/>
</dbReference>
<organism evidence="2 3">
    <name type="scientific">Paenibacillus lycopersici</name>
    <dbReference type="NCBI Taxonomy" id="2704462"/>
    <lineage>
        <taxon>Bacteria</taxon>
        <taxon>Bacillati</taxon>
        <taxon>Bacillota</taxon>
        <taxon>Bacilli</taxon>
        <taxon>Bacillales</taxon>
        <taxon>Paenibacillaceae</taxon>
        <taxon>Paenibacillus</taxon>
    </lineage>
</organism>
<dbReference type="Proteomes" id="UP000476064">
    <property type="component" value="Chromosome"/>
</dbReference>
<dbReference type="InterPro" id="IPR029044">
    <property type="entry name" value="Nucleotide-diphossugar_trans"/>
</dbReference>
<feature type="domain" description="Glycosyltransferase 2-like" evidence="1">
    <location>
        <begin position="109"/>
        <end position="194"/>
    </location>
</feature>
<dbReference type="Gene3D" id="1.25.40.10">
    <property type="entry name" value="Tetratricopeptide repeat domain"/>
    <property type="match status" value="2"/>
</dbReference>
<dbReference type="PANTHER" id="PTHR43630:SF2">
    <property type="entry name" value="GLYCOSYLTRANSFERASE"/>
    <property type="match status" value="1"/>
</dbReference>
<name>A0A6C0G3Y7_9BACL</name>
<dbReference type="InterPro" id="IPR011990">
    <property type="entry name" value="TPR-like_helical_dom_sf"/>
</dbReference>
<protein>
    <submittedName>
        <fullName evidence="2">Glycosyltransferase</fullName>
    </submittedName>
</protein>
<gene>
    <name evidence="2" type="ORF">GXP70_05735</name>
</gene>
<keyword evidence="2" id="KW-0808">Transferase</keyword>
<keyword evidence="3" id="KW-1185">Reference proteome</keyword>
<dbReference type="EMBL" id="CP048209">
    <property type="protein sequence ID" value="QHT59505.1"/>
    <property type="molecule type" value="Genomic_DNA"/>
</dbReference>
<dbReference type="Gene3D" id="3.90.550.10">
    <property type="entry name" value="Spore Coat Polysaccharide Biosynthesis Protein SpsA, Chain A"/>
    <property type="match status" value="1"/>
</dbReference>
<dbReference type="PANTHER" id="PTHR43630">
    <property type="entry name" value="POLY-BETA-1,6-N-ACETYL-D-GLUCOSAMINE SYNTHASE"/>
    <property type="match status" value="1"/>
</dbReference>
<dbReference type="Pfam" id="PF00535">
    <property type="entry name" value="Glycos_transf_2"/>
    <property type="match status" value="1"/>
</dbReference>
<evidence type="ECO:0000313" key="2">
    <source>
        <dbReference type="EMBL" id="QHT59505.1"/>
    </source>
</evidence>
<evidence type="ECO:0000259" key="1">
    <source>
        <dbReference type="Pfam" id="PF00535"/>
    </source>
</evidence>
<accession>A0A6C0G3Y7</accession>
<dbReference type="SUPFAM" id="SSF48452">
    <property type="entry name" value="TPR-like"/>
    <property type="match status" value="1"/>
</dbReference>
<dbReference type="SUPFAM" id="SSF53448">
    <property type="entry name" value="Nucleotide-diphospho-sugar transferases"/>
    <property type="match status" value="1"/>
</dbReference>
<dbReference type="CDD" id="cd02511">
    <property type="entry name" value="Beta4Glucosyltransferase"/>
    <property type="match status" value="1"/>
</dbReference>
<dbReference type="InterPro" id="IPR001173">
    <property type="entry name" value="Glyco_trans_2-like"/>
</dbReference>
<reference evidence="2 3" key="1">
    <citation type="submission" date="2020-01" db="EMBL/GenBank/DDBJ databases">
        <title>Paenibacillus sp. nov., isolated from tomato rhizosphere.</title>
        <authorList>
            <person name="Weon H.-Y."/>
            <person name="Lee S.A."/>
        </authorList>
    </citation>
    <scope>NUCLEOTIDE SEQUENCE [LARGE SCALE GENOMIC DNA]</scope>
    <source>
        <strain evidence="2 3">12200R-189</strain>
    </source>
</reference>
<evidence type="ECO:0000313" key="3">
    <source>
        <dbReference type="Proteomes" id="UP000476064"/>
    </source>
</evidence>
<dbReference type="KEGG" id="plyc:GXP70_05735"/>
<dbReference type="AlphaFoldDB" id="A0A6C0G3Y7"/>
<proteinExistence type="predicted"/>
<dbReference type="RefSeq" id="WP_162355571.1">
    <property type="nucleotide sequence ID" value="NZ_CP048209.1"/>
</dbReference>
<sequence length="479" mass="53469">MTTTDIRTQAVRRALQEGRYAEAEKLATEKITADPLDPQSWVFLGEALMHDGYAKAARGAFDRAALLDPQAQWMPGVERALAARPDGPERRDIRRLLAPPSTVTVAAAILTRNEARCIERCIVSLIDAVDEIIVIDSASTDGTSEIAARFPKVKILRGTAQCDDLAEKRNSALPHIQSDWVLWVDADEWLFPEDAAAVRAAAGIYHEAHEHVVLNISQVNHVRGGLSTDFGVPRMFPVRRGLRYYGRLHEQVVIEGRDMYDASILRRNARIRVHHDGYEPDIMTAKGTIGRNLRLLALMIEEEPDNPGWLLYYARESLLSGDTAAAKAALLRADAAAETTPGFGRRLQVWMLLHQIHMAERAFSDAERVCRKALELQPDYPDALFRLAEAQTARAAATLREAQRHAEAAKSAFRTYRGAVSADESIADWKADLMLADLTLMQGKQAEAKAKYEALFARHPELAERRIRRGTKAKEQDKE</sequence>